<accession>A0ABS1DQE0</accession>
<evidence type="ECO:0000256" key="7">
    <source>
        <dbReference type="HAMAP-Rule" id="MF_01183"/>
    </source>
</evidence>
<feature type="chain" id="PRO_5044902505" description="Chaperone SurA" evidence="7">
    <location>
        <begin position="27"/>
        <end position="437"/>
    </location>
</feature>
<name>A0ABS1DQE0_RUBGE</name>
<comment type="function">
    <text evidence="7">Chaperone involved in the correct folding and assembly of outer membrane proteins. Recognizes specific patterns of aromatic residues and the orientation of their side chains, which are found more frequently in integral outer membrane proteins. May act in both early periplasmic and late outer membrane-associated steps of protein maturation.</text>
</comment>
<evidence type="ECO:0000256" key="2">
    <source>
        <dbReference type="ARBA" id="ARBA00022737"/>
    </source>
</evidence>
<evidence type="ECO:0000256" key="1">
    <source>
        <dbReference type="ARBA" id="ARBA00022729"/>
    </source>
</evidence>
<sequence precursor="true">MTDPQNVWRRAALALVLAAAAVTAPAQQRVRNGDYIVAIVNQEAVTAAEVEARLQRELQQAARAGGQAPAVDAVRKRVLDELIEERVIVTYARDSGMRVEEPELDRAVQSVAAQNQISADQLRARLRSEGIDYARFRANLRDQIMIERVREREVYQRIRITDGEVDRYLADQKIETQADIELNLAQILVIVPEGGDDTVVGARKARAERALARVRAGEDFATVAREISEDANKERGGVIGLRPAARLPDLFVDAVRDVAAGETKPELVRSGAGFHVIKVLERKETSALRVTQTHARHILVRSSEQVSPEVATRRLADFRRQIESGQRRFEDIARQYSEDGSAPSGGDLGWFSPGTMVPEFEDAMNKLPIGGVSEPVVSRFGVHLIQVVERRDIAVEARQVRDQARNVLRERKFDDAYSEWAKDLRDRAYIEMREPPI</sequence>
<keyword evidence="5 7" id="KW-0143">Chaperone</keyword>
<evidence type="ECO:0000313" key="10">
    <source>
        <dbReference type="Proteomes" id="UP001041814"/>
    </source>
</evidence>
<dbReference type="InterPro" id="IPR015391">
    <property type="entry name" value="SurA_N"/>
</dbReference>
<dbReference type="PANTHER" id="PTHR47637:SF1">
    <property type="entry name" value="CHAPERONE SURA"/>
    <property type="match status" value="1"/>
</dbReference>
<evidence type="ECO:0000313" key="9">
    <source>
        <dbReference type="EMBL" id="MBK1711941.1"/>
    </source>
</evidence>
<organism evidence="9 10">
    <name type="scientific">Rubrivivax gelatinosus</name>
    <name type="common">Rhodocyclus gelatinosus</name>
    <name type="synonym">Rhodopseudomonas gelatinosa</name>
    <dbReference type="NCBI Taxonomy" id="28068"/>
    <lineage>
        <taxon>Bacteria</taxon>
        <taxon>Pseudomonadati</taxon>
        <taxon>Pseudomonadota</taxon>
        <taxon>Betaproteobacteria</taxon>
        <taxon>Burkholderiales</taxon>
        <taxon>Sphaerotilaceae</taxon>
        <taxon>Rubrivivax</taxon>
    </lineage>
</organism>
<dbReference type="SUPFAM" id="SSF109998">
    <property type="entry name" value="Triger factor/SurA peptide-binding domain-like"/>
    <property type="match status" value="1"/>
</dbReference>
<dbReference type="Pfam" id="PF13616">
    <property type="entry name" value="Rotamase_3"/>
    <property type="match status" value="2"/>
</dbReference>
<comment type="catalytic activity">
    <reaction evidence="7">
        <text>[protein]-peptidylproline (omega=180) = [protein]-peptidylproline (omega=0)</text>
        <dbReference type="Rhea" id="RHEA:16237"/>
        <dbReference type="Rhea" id="RHEA-COMP:10747"/>
        <dbReference type="Rhea" id="RHEA-COMP:10748"/>
        <dbReference type="ChEBI" id="CHEBI:83833"/>
        <dbReference type="ChEBI" id="CHEBI:83834"/>
        <dbReference type="EC" id="5.2.1.8"/>
    </reaction>
</comment>
<keyword evidence="3 7" id="KW-0574">Periplasm</keyword>
<evidence type="ECO:0000256" key="5">
    <source>
        <dbReference type="ARBA" id="ARBA00023186"/>
    </source>
</evidence>
<evidence type="ECO:0000256" key="4">
    <source>
        <dbReference type="ARBA" id="ARBA00023110"/>
    </source>
</evidence>
<dbReference type="InterPro" id="IPR050280">
    <property type="entry name" value="OMP_Chaperone_SurA"/>
</dbReference>
<feature type="signal peptide" evidence="7">
    <location>
        <begin position="1"/>
        <end position="26"/>
    </location>
</feature>
<dbReference type="InterPro" id="IPR000297">
    <property type="entry name" value="PPIase_PpiC"/>
</dbReference>
<dbReference type="HAMAP" id="MF_01183">
    <property type="entry name" value="Chaperone_SurA"/>
    <property type="match status" value="1"/>
</dbReference>
<protein>
    <recommendedName>
        <fullName evidence="7">Chaperone SurA</fullName>
    </recommendedName>
    <alternativeName>
        <fullName evidence="7">Peptidyl-prolyl cis-trans isomerase SurA</fullName>
        <shortName evidence="7">PPIase SurA</shortName>
        <ecNumber evidence="7">5.2.1.8</ecNumber>
    </alternativeName>
    <alternativeName>
        <fullName evidence="7">Rotamase SurA</fullName>
    </alternativeName>
</protein>
<dbReference type="PROSITE" id="PS50198">
    <property type="entry name" value="PPIC_PPIASE_2"/>
    <property type="match status" value="2"/>
</dbReference>
<dbReference type="SUPFAM" id="SSF54534">
    <property type="entry name" value="FKBP-like"/>
    <property type="match status" value="2"/>
</dbReference>
<keyword evidence="10" id="KW-1185">Reference proteome</keyword>
<keyword evidence="2 7" id="KW-0677">Repeat</keyword>
<dbReference type="Gene3D" id="1.10.4030.10">
    <property type="entry name" value="Porin chaperone SurA, peptide-binding domain"/>
    <property type="match status" value="1"/>
</dbReference>
<feature type="domain" description="PpiC" evidence="8">
    <location>
        <begin position="179"/>
        <end position="281"/>
    </location>
</feature>
<proteinExistence type="inferred from homology"/>
<dbReference type="EC" id="5.2.1.8" evidence="7"/>
<reference evidence="9" key="1">
    <citation type="submission" date="2017-08" db="EMBL/GenBank/DDBJ databases">
        <authorList>
            <person name="Imhoff J.F."/>
            <person name="Rahn T."/>
            <person name="Kuenzel S."/>
            <person name="Neulinger S.C."/>
        </authorList>
    </citation>
    <scope>NUCLEOTIDE SEQUENCE</scope>
    <source>
        <strain evidence="9">IM 151</strain>
    </source>
</reference>
<dbReference type="InterPro" id="IPR027304">
    <property type="entry name" value="Trigger_fact/SurA_dom_sf"/>
</dbReference>
<dbReference type="Pfam" id="PF09312">
    <property type="entry name" value="SurA_N"/>
    <property type="match status" value="1"/>
</dbReference>
<evidence type="ECO:0000256" key="3">
    <source>
        <dbReference type="ARBA" id="ARBA00022764"/>
    </source>
</evidence>
<dbReference type="InterPro" id="IPR046357">
    <property type="entry name" value="PPIase_dom_sf"/>
</dbReference>
<comment type="domain">
    <text evidence="7">The PPIase activity resides only in the second parvulin domain. The N-terminal region and the C-terminal tail are necessary and sufficient for the chaperone activity of SurA. The PPIase activity is dispensable for SurA to function as a chaperone. The N-terminal region and the C-terminal tail are also required for porin recognition.</text>
</comment>
<dbReference type="RefSeq" id="WP_200377907.1">
    <property type="nucleotide sequence ID" value="NZ_NRRU01000009.1"/>
</dbReference>
<keyword evidence="1 7" id="KW-0732">Signal</keyword>
<gene>
    <name evidence="7" type="primary">surA</name>
    <name evidence="9" type="ORF">CKO43_03995</name>
</gene>
<evidence type="ECO:0000256" key="6">
    <source>
        <dbReference type="ARBA" id="ARBA00023235"/>
    </source>
</evidence>
<evidence type="ECO:0000259" key="8">
    <source>
        <dbReference type="PROSITE" id="PS50198"/>
    </source>
</evidence>
<dbReference type="Gene3D" id="3.10.50.40">
    <property type="match status" value="2"/>
</dbReference>
<feature type="domain" description="PpiC" evidence="8">
    <location>
        <begin position="290"/>
        <end position="389"/>
    </location>
</feature>
<dbReference type="Proteomes" id="UP001041814">
    <property type="component" value="Unassembled WGS sequence"/>
</dbReference>
<dbReference type="InterPro" id="IPR023034">
    <property type="entry name" value="PPIase_SurA"/>
</dbReference>
<comment type="subcellular location">
    <subcellularLocation>
        <location evidence="7">Periplasm</location>
    </subcellularLocation>
    <text evidence="7">Is capable of associating with the outer membrane.</text>
</comment>
<keyword evidence="6 7" id="KW-0413">Isomerase</keyword>
<dbReference type="EMBL" id="NRRU01000009">
    <property type="protein sequence ID" value="MBK1711941.1"/>
    <property type="molecule type" value="Genomic_DNA"/>
</dbReference>
<dbReference type="PANTHER" id="PTHR47637">
    <property type="entry name" value="CHAPERONE SURA"/>
    <property type="match status" value="1"/>
</dbReference>
<comment type="caution">
    <text evidence="9">The sequence shown here is derived from an EMBL/GenBank/DDBJ whole genome shotgun (WGS) entry which is preliminary data.</text>
</comment>
<reference evidence="9" key="2">
    <citation type="journal article" date="2020" name="Microorganisms">
        <title>Osmotic Adaptation and Compatible Solute Biosynthesis of Phototrophic Bacteria as Revealed from Genome Analyses.</title>
        <authorList>
            <person name="Imhoff J.F."/>
            <person name="Rahn T."/>
            <person name="Kunzel S."/>
            <person name="Keller A."/>
            <person name="Neulinger S.C."/>
        </authorList>
    </citation>
    <scope>NUCLEOTIDE SEQUENCE</scope>
    <source>
        <strain evidence="9">IM 151</strain>
    </source>
</reference>
<keyword evidence="4 7" id="KW-0697">Rotamase</keyword>